<comment type="subcellular location">
    <subcellularLocation>
        <location evidence="1">Membrane</location>
        <topology evidence="1">Multi-pass membrane protein</topology>
    </subcellularLocation>
</comment>
<evidence type="ECO:0000256" key="9">
    <source>
        <dbReference type="ARBA" id="ARBA00023065"/>
    </source>
</evidence>
<dbReference type="Proteomes" id="UP001371224">
    <property type="component" value="Unassembled WGS sequence"/>
</dbReference>
<dbReference type="Pfam" id="PF06736">
    <property type="entry name" value="TMEM175"/>
    <property type="match status" value="1"/>
</dbReference>
<feature type="transmembrane region" description="Helical" evidence="13">
    <location>
        <begin position="52"/>
        <end position="71"/>
    </location>
</feature>
<evidence type="ECO:0000256" key="4">
    <source>
        <dbReference type="ARBA" id="ARBA00022538"/>
    </source>
</evidence>
<keyword evidence="4" id="KW-0633">Potassium transport</keyword>
<feature type="transmembrane region" description="Helical" evidence="13">
    <location>
        <begin position="12"/>
        <end position="32"/>
    </location>
</feature>
<feature type="transmembrane region" description="Helical" evidence="13">
    <location>
        <begin position="180"/>
        <end position="199"/>
    </location>
</feature>
<evidence type="ECO:0000256" key="1">
    <source>
        <dbReference type="ARBA" id="ARBA00004141"/>
    </source>
</evidence>
<proteinExistence type="inferred from homology"/>
<evidence type="ECO:0000256" key="5">
    <source>
        <dbReference type="ARBA" id="ARBA00022692"/>
    </source>
</evidence>
<organism evidence="14 15">
    <name type="scientific">Microbacterium bandirmense</name>
    <dbReference type="NCBI Taxonomy" id="3122050"/>
    <lineage>
        <taxon>Bacteria</taxon>
        <taxon>Bacillati</taxon>
        <taxon>Actinomycetota</taxon>
        <taxon>Actinomycetes</taxon>
        <taxon>Micrococcales</taxon>
        <taxon>Microbacteriaceae</taxon>
        <taxon>Microbacterium</taxon>
    </lineage>
</organism>
<evidence type="ECO:0000256" key="2">
    <source>
        <dbReference type="ARBA" id="ARBA00006920"/>
    </source>
</evidence>
<evidence type="ECO:0000313" key="14">
    <source>
        <dbReference type="EMBL" id="MEJ1089413.1"/>
    </source>
</evidence>
<reference evidence="14 15" key="1">
    <citation type="submission" date="2024-02" db="EMBL/GenBank/DDBJ databases">
        <authorList>
            <person name="Saticioglu I.B."/>
        </authorList>
    </citation>
    <scope>NUCLEOTIDE SEQUENCE [LARGE SCALE GENOMIC DNA]</scope>
    <source>
        <strain evidence="14 15">Mu-80</strain>
    </source>
</reference>
<keyword evidence="9" id="KW-0406">Ion transport</keyword>
<evidence type="ECO:0000256" key="7">
    <source>
        <dbReference type="ARBA" id="ARBA00022958"/>
    </source>
</evidence>
<keyword evidence="10 13" id="KW-0472">Membrane</keyword>
<dbReference type="EMBL" id="JBBDGM010000013">
    <property type="protein sequence ID" value="MEJ1089413.1"/>
    <property type="molecule type" value="Genomic_DNA"/>
</dbReference>
<accession>A0ABU8LDK7</accession>
<comment type="similarity">
    <text evidence="2">Belongs to the TMEM175 family.</text>
</comment>
<keyword evidence="11" id="KW-0407">Ion channel</keyword>
<protein>
    <submittedName>
        <fullName evidence="14">TMEM175 family protein</fullName>
    </submittedName>
</protein>
<evidence type="ECO:0000256" key="13">
    <source>
        <dbReference type="SAM" id="Phobius"/>
    </source>
</evidence>
<keyword evidence="7" id="KW-0630">Potassium</keyword>
<gene>
    <name evidence="14" type="ORF">WDU99_13935</name>
</gene>
<keyword evidence="8 13" id="KW-1133">Transmembrane helix</keyword>
<name>A0ABU8LDK7_9MICO</name>
<feature type="transmembrane region" description="Helical" evidence="13">
    <location>
        <begin position="156"/>
        <end position="174"/>
    </location>
</feature>
<evidence type="ECO:0000256" key="10">
    <source>
        <dbReference type="ARBA" id="ARBA00023136"/>
    </source>
</evidence>
<keyword evidence="15" id="KW-1185">Reference proteome</keyword>
<evidence type="ECO:0000256" key="6">
    <source>
        <dbReference type="ARBA" id="ARBA00022826"/>
    </source>
</evidence>
<dbReference type="InterPro" id="IPR010617">
    <property type="entry name" value="TMEM175-like"/>
</dbReference>
<evidence type="ECO:0000256" key="8">
    <source>
        <dbReference type="ARBA" id="ARBA00022989"/>
    </source>
</evidence>
<feature type="transmembrane region" description="Helical" evidence="13">
    <location>
        <begin position="115"/>
        <end position="135"/>
    </location>
</feature>
<keyword evidence="5 13" id="KW-0812">Transmembrane</keyword>
<evidence type="ECO:0000313" key="15">
    <source>
        <dbReference type="Proteomes" id="UP001371224"/>
    </source>
</evidence>
<comment type="catalytic activity">
    <reaction evidence="12">
        <text>K(+)(in) = K(+)(out)</text>
        <dbReference type="Rhea" id="RHEA:29463"/>
        <dbReference type="ChEBI" id="CHEBI:29103"/>
    </reaction>
</comment>
<evidence type="ECO:0000256" key="11">
    <source>
        <dbReference type="ARBA" id="ARBA00023303"/>
    </source>
</evidence>
<feature type="transmembrane region" description="Helical" evidence="13">
    <location>
        <begin position="83"/>
        <end position="103"/>
    </location>
</feature>
<keyword evidence="6" id="KW-0631">Potassium channel</keyword>
<evidence type="ECO:0000256" key="3">
    <source>
        <dbReference type="ARBA" id="ARBA00022448"/>
    </source>
</evidence>
<keyword evidence="3" id="KW-0813">Transport</keyword>
<sequence>MNEQTTFAPERLRAFVDAVVAIAMTLLILPLLESVSEAAREGTDTGDFLVEHSGQLVSFALSFVLIAVFWMEHHRQYEAVQRVTPALLWLNVAWMLTIVWLPVPTAMLGQMDTDPLQAVIYIGTLILTQVATLAGKLYLQRHPQLHAMSDDLLRRGAVGDVAAIILFSVALPIAAWVHDVGYYALLLVALTGPLERMLLRVRG</sequence>
<dbReference type="PANTHER" id="PTHR31462:SF5">
    <property type="entry name" value="ENDOSOMAL_LYSOSOMAL PROTON CHANNEL TMEM175"/>
    <property type="match status" value="1"/>
</dbReference>
<evidence type="ECO:0000256" key="12">
    <source>
        <dbReference type="ARBA" id="ARBA00034430"/>
    </source>
</evidence>
<dbReference type="PANTHER" id="PTHR31462">
    <property type="entry name" value="ENDOSOMAL/LYSOSOMAL POTASSIUM CHANNEL TMEM175"/>
    <property type="match status" value="1"/>
</dbReference>
<dbReference type="RefSeq" id="WP_337333057.1">
    <property type="nucleotide sequence ID" value="NZ_JBBDGM010000013.1"/>
</dbReference>
<comment type="caution">
    <text evidence="14">The sequence shown here is derived from an EMBL/GenBank/DDBJ whole genome shotgun (WGS) entry which is preliminary data.</text>
</comment>